<dbReference type="Proteomes" id="UP000595140">
    <property type="component" value="Unassembled WGS sequence"/>
</dbReference>
<keyword evidence="3" id="KW-1185">Reference proteome</keyword>
<dbReference type="EMBL" id="OOIL02003592">
    <property type="protein sequence ID" value="VFQ88573.1"/>
    <property type="molecule type" value="Genomic_DNA"/>
</dbReference>
<organism evidence="2 3">
    <name type="scientific">Cuscuta campestris</name>
    <dbReference type="NCBI Taxonomy" id="132261"/>
    <lineage>
        <taxon>Eukaryota</taxon>
        <taxon>Viridiplantae</taxon>
        <taxon>Streptophyta</taxon>
        <taxon>Embryophyta</taxon>
        <taxon>Tracheophyta</taxon>
        <taxon>Spermatophyta</taxon>
        <taxon>Magnoliopsida</taxon>
        <taxon>eudicotyledons</taxon>
        <taxon>Gunneridae</taxon>
        <taxon>Pentapetalae</taxon>
        <taxon>asterids</taxon>
        <taxon>lamiids</taxon>
        <taxon>Solanales</taxon>
        <taxon>Convolvulaceae</taxon>
        <taxon>Cuscuteae</taxon>
        <taxon>Cuscuta</taxon>
        <taxon>Cuscuta subgen. Grammica</taxon>
        <taxon>Cuscuta sect. Cleistogrammica</taxon>
    </lineage>
</organism>
<proteinExistence type="predicted"/>
<evidence type="ECO:0000256" key="1">
    <source>
        <dbReference type="SAM" id="MobiDB-lite"/>
    </source>
</evidence>
<feature type="region of interest" description="Disordered" evidence="1">
    <location>
        <begin position="63"/>
        <end position="85"/>
    </location>
</feature>
<name>A0A484MHX3_9ASTE</name>
<evidence type="ECO:0000313" key="3">
    <source>
        <dbReference type="Proteomes" id="UP000595140"/>
    </source>
</evidence>
<reference evidence="2 3" key="1">
    <citation type="submission" date="2018-04" db="EMBL/GenBank/DDBJ databases">
        <authorList>
            <person name="Vogel A."/>
        </authorList>
    </citation>
    <scope>NUCLEOTIDE SEQUENCE [LARGE SCALE GENOMIC DNA]</scope>
</reference>
<evidence type="ECO:0000313" key="2">
    <source>
        <dbReference type="EMBL" id="VFQ88573.1"/>
    </source>
</evidence>
<accession>A0A484MHX3</accession>
<gene>
    <name evidence="2" type="ORF">CCAM_LOCUS30349</name>
</gene>
<protein>
    <submittedName>
        <fullName evidence="2">Uncharacterized protein</fullName>
    </submittedName>
</protein>
<sequence>MRSAAINKPLTRRRIPARARNLFRWRRIKHGKQARHLIGCEAEGVGIRRQVCSPCRRARPMATSSTAAGSATAATPSSSAGCAATTPALPRRVPMYLITSIHRMPILPAMSTRIMRRITTTRGKCGALHGKGHRVRAVIPTADDTLVLFFLDNQCIRPVFIRNRFGSYDLRTDVTKLFII</sequence>
<dbReference type="AlphaFoldDB" id="A0A484MHX3"/>